<dbReference type="SMART" id="SM00065">
    <property type="entry name" value="GAF"/>
    <property type="match status" value="1"/>
</dbReference>
<accession>A0A1S7LNC2</accession>
<dbReference type="CDD" id="cd00077">
    <property type="entry name" value="HDc"/>
    <property type="match status" value="1"/>
</dbReference>
<gene>
    <name evidence="5" type="ORF">MAGMO_3105</name>
</gene>
<dbReference type="InterPro" id="IPR013976">
    <property type="entry name" value="HDOD"/>
</dbReference>
<dbReference type="GO" id="GO:1902201">
    <property type="term" value="P:negative regulation of bacterial-type flagellum-dependent cell motility"/>
    <property type="evidence" value="ECO:0007669"/>
    <property type="project" value="TreeGrafter"/>
</dbReference>
<dbReference type="Gene3D" id="3.30.70.270">
    <property type="match status" value="1"/>
</dbReference>
<evidence type="ECO:0000259" key="4">
    <source>
        <dbReference type="PROSITE" id="PS51833"/>
    </source>
</evidence>
<reference evidence="5" key="1">
    <citation type="submission" date="2015-04" db="EMBL/GenBank/DDBJ databases">
        <authorList>
            <person name="Syromyatnikov M.Y."/>
            <person name="Popov V.N."/>
        </authorList>
    </citation>
    <scope>NUCLEOTIDE SEQUENCE</scope>
    <source>
        <strain evidence="5">MO-1</strain>
    </source>
</reference>
<dbReference type="Pfam" id="PF08668">
    <property type="entry name" value="HDOD"/>
    <property type="match status" value="1"/>
</dbReference>
<dbReference type="Gene3D" id="1.10.3210.10">
    <property type="entry name" value="Hypothetical protein af1432"/>
    <property type="match status" value="1"/>
</dbReference>
<feature type="domain" description="HDOD" evidence="4">
    <location>
        <begin position="24"/>
        <end position="217"/>
    </location>
</feature>
<dbReference type="Pfam" id="PF13185">
    <property type="entry name" value="GAF_2"/>
    <property type="match status" value="1"/>
</dbReference>
<dbReference type="GO" id="GO:0005886">
    <property type="term" value="C:plasma membrane"/>
    <property type="evidence" value="ECO:0007669"/>
    <property type="project" value="TreeGrafter"/>
</dbReference>
<dbReference type="InterPro" id="IPR029016">
    <property type="entry name" value="GAF-like_dom_sf"/>
</dbReference>
<dbReference type="InterPro" id="IPR003018">
    <property type="entry name" value="GAF"/>
</dbReference>
<dbReference type="InterPro" id="IPR003607">
    <property type="entry name" value="HD/PDEase_dom"/>
</dbReference>
<sequence>MDIKAWLPEEQQVHEVLTRGGVEELGLPQVLFDLLHTIRDQRTDASHVVSILEKSSDLTESILSLVGEGEPTLHSVVVRLGFEKIRTIGVERLIHKHFIAESSKPQAVEGFDLQHYWRHGLWVAEACRTIALRVGYGCGEEAYLTGLLHDLGKLIIQHLATMDYSELQAISARSDWDSVAYERSLLGMGHDAVGGYALHSWGMTEPVVMATALHHSRFKAQEVGEKNAQLTAILQLADFLAWLQGLGSFAHGQHPTLPPEVGQNLSLGKADYVEVVHQVNRAVQHVAKHDGLAFPDLAQFSENLLDAGIDLAKVNTSLRFEKSHAVAKVATTPQAAPQPPSIQKSLLAPHKSLIKSEIFEQTLEAVCEEFNCKRGVVFHVDPERRCLISEASYSSDKALLIPRKKPVEIPLDDNDSGFRDALRQRKPVLIRSSNSLERRIQNLMQAKQMALTPIMGSQRVHGLIALDNGPDRAAPQLNQIAALVSVAKELGQALEHANKLEHAHQMAYRDAMTKLLNRGRIEELLEEAFQQAKRDVGLLSVAMIDVDYFKKFNDTFGHQVGDNVLKLVASVLKKLTRSNGFVGRYGGEEFIVVLRECDYKEAARYCERIRLAMREVGNAMAKRYPGRPLSVSVGVTTFDITQDRREEMIALADRALYMAKEGGRNKVVGLIPEG</sequence>
<dbReference type="EMBL" id="LO017727">
    <property type="protein sequence ID" value="CRH07246.1"/>
    <property type="molecule type" value="Genomic_DNA"/>
</dbReference>
<evidence type="ECO:0000256" key="2">
    <source>
        <dbReference type="ARBA" id="ARBA00034247"/>
    </source>
</evidence>
<dbReference type="FunFam" id="3.30.70.270:FF:000001">
    <property type="entry name" value="Diguanylate cyclase domain protein"/>
    <property type="match status" value="1"/>
</dbReference>
<dbReference type="PANTHER" id="PTHR45138">
    <property type="entry name" value="REGULATORY COMPONENTS OF SENSORY TRANSDUCTION SYSTEM"/>
    <property type="match status" value="1"/>
</dbReference>
<dbReference type="AlphaFoldDB" id="A0A1S7LNC2"/>
<proteinExistence type="predicted"/>
<dbReference type="SMART" id="SM00267">
    <property type="entry name" value="GGDEF"/>
    <property type="match status" value="1"/>
</dbReference>
<dbReference type="InterPro" id="IPR029787">
    <property type="entry name" value="Nucleotide_cyclase"/>
</dbReference>
<protein>
    <recommendedName>
        <fullName evidence="1">diguanylate cyclase</fullName>
        <ecNumber evidence="1">2.7.7.65</ecNumber>
    </recommendedName>
</protein>
<feature type="domain" description="GGDEF" evidence="3">
    <location>
        <begin position="537"/>
        <end position="672"/>
    </location>
</feature>
<dbReference type="Gene3D" id="3.30.450.40">
    <property type="match status" value="1"/>
</dbReference>
<evidence type="ECO:0000313" key="5">
    <source>
        <dbReference type="EMBL" id="CRH07246.1"/>
    </source>
</evidence>
<dbReference type="InterPro" id="IPR000160">
    <property type="entry name" value="GGDEF_dom"/>
</dbReference>
<dbReference type="PANTHER" id="PTHR45138:SF9">
    <property type="entry name" value="DIGUANYLATE CYCLASE DGCM-RELATED"/>
    <property type="match status" value="1"/>
</dbReference>
<dbReference type="PROSITE" id="PS51833">
    <property type="entry name" value="HDOD"/>
    <property type="match status" value="1"/>
</dbReference>
<dbReference type="EC" id="2.7.7.65" evidence="1"/>
<dbReference type="SMART" id="SM00471">
    <property type="entry name" value="HDc"/>
    <property type="match status" value="1"/>
</dbReference>
<dbReference type="InterPro" id="IPR050469">
    <property type="entry name" value="Diguanylate_Cyclase"/>
</dbReference>
<name>A0A1S7LNC2_MAGMO</name>
<dbReference type="GO" id="GO:0043709">
    <property type="term" value="P:cell adhesion involved in single-species biofilm formation"/>
    <property type="evidence" value="ECO:0007669"/>
    <property type="project" value="TreeGrafter"/>
</dbReference>
<evidence type="ECO:0000259" key="3">
    <source>
        <dbReference type="PROSITE" id="PS50887"/>
    </source>
</evidence>
<dbReference type="CDD" id="cd01949">
    <property type="entry name" value="GGDEF"/>
    <property type="match status" value="1"/>
</dbReference>
<dbReference type="GO" id="GO:0052621">
    <property type="term" value="F:diguanylate cyclase activity"/>
    <property type="evidence" value="ECO:0007669"/>
    <property type="project" value="UniProtKB-EC"/>
</dbReference>
<comment type="catalytic activity">
    <reaction evidence="2">
        <text>2 GTP = 3',3'-c-di-GMP + 2 diphosphate</text>
        <dbReference type="Rhea" id="RHEA:24898"/>
        <dbReference type="ChEBI" id="CHEBI:33019"/>
        <dbReference type="ChEBI" id="CHEBI:37565"/>
        <dbReference type="ChEBI" id="CHEBI:58805"/>
        <dbReference type="EC" id="2.7.7.65"/>
    </reaction>
</comment>
<dbReference type="InterPro" id="IPR043128">
    <property type="entry name" value="Rev_trsase/Diguanyl_cyclase"/>
</dbReference>
<dbReference type="Pfam" id="PF00990">
    <property type="entry name" value="GGDEF"/>
    <property type="match status" value="1"/>
</dbReference>
<dbReference type="PROSITE" id="PS50887">
    <property type="entry name" value="GGDEF"/>
    <property type="match status" value="1"/>
</dbReference>
<evidence type="ECO:0000256" key="1">
    <source>
        <dbReference type="ARBA" id="ARBA00012528"/>
    </source>
</evidence>
<dbReference type="SUPFAM" id="SSF55073">
    <property type="entry name" value="Nucleotide cyclase"/>
    <property type="match status" value="1"/>
</dbReference>
<dbReference type="SUPFAM" id="SSF109604">
    <property type="entry name" value="HD-domain/PDEase-like"/>
    <property type="match status" value="1"/>
</dbReference>
<dbReference type="NCBIfam" id="TIGR00254">
    <property type="entry name" value="GGDEF"/>
    <property type="match status" value="1"/>
</dbReference>
<dbReference type="SUPFAM" id="SSF55781">
    <property type="entry name" value="GAF domain-like"/>
    <property type="match status" value="1"/>
</dbReference>
<organism evidence="5">
    <name type="scientific">Magnetococcus massalia (strain MO-1)</name>
    <dbReference type="NCBI Taxonomy" id="451514"/>
    <lineage>
        <taxon>Bacteria</taxon>
        <taxon>Pseudomonadati</taxon>
        <taxon>Pseudomonadota</taxon>
        <taxon>Magnetococcia</taxon>
        <taxon>Magnetococcales</taxon>
        <taxon>Magnetococcaceae</taxon>
        <taxon>Magnetococcus</taxon>
    </lineage>
</organism>